<dbReference type="Gene3D" id="3.60.15.10">
    <property type="entry name" value="Ribonuclease Z/Hydroxyacylglutathione hydrolase-like"/>
    <property type="match status" value="1"/>
</dbReference>
<evidence type="ECO:0000313" key="2">
    <source>
        <dbReference type="EMBL" id="GAA3709158.1"/>
    </source>
</evidence>
<proteinExistence type="predicted"/>
<name>A0ABP7DTZ0_9ACTN</name>
<protein>
    <submittedName>
        <fullName evidence="2">MBL fold hydrolase</fullName>
    </submittedName>
</protein>
<organism evidence="2 3">
    <name type="scientific">Microlunatus aurantiacus</name>
    <dbReference type="NCBI Taxonomy" id="446786"/>
    <lineage>
        <taxon>Bacteria</taxon>
        <taxon>Bacillati</taxon>
        <taxon>Actinomycetota</taxon>
        <taxon>Actinomycetes</taxon>
        <taxon>Propionibacteriales</taxon>
        <taxon>Propionibacteriaceae</taxon>
        <taxon>Microlunatus</taxon>
    </lineage>
</organism>
<comment type="caution">
    <text evidence="2">The sequence shown here is derived from an EMBL/GenBank/DDBJ whole genome shotgun (WGS) entry which is preliminary data.</text>
</comment>
<keyword evidence="3" id="KW-1185">Reference proteome</keyword>
<dbReference type="PANTHER" id="PTHR43546:SF3">
    <property type="entry name" value="UPF0173 METAL-DEPENDENT HYDROLASE MJ1163"/>
    <property type="match status" value="1"/>
</dbReference>
<dbReference type="Pfam" id="PF13483">
    <property type="entry name" value="Lactamase_B_3"/>
    <property type="match status" value="1"/>
</dbReference>
<dbReference type="EMBL" id="BAAAYX010000013">
    <property type="protein sequence ID" value="GAA3709158.1"/>
    <property type="molecule type" value="Genomic_DNA"/>
</dbReference>
<dbReference type="Proteomes" id="UP001500051">
    <property type="component" value="Unassembled WGS sequence"/>
</dbReference>
<reference evidence="3" key="1">
    <citation type="journal article" date="2019" name="Int. J. Syst. Evol. Microbiol.">
        <title>The Global Catalogue of Microorganisms (GCM) 10K type strain sequencing project: providing services to taxonomists for standard genome sequencing and annotation.</title>
        <authorList>
            <consortium name="The Broad Institute Genomics Platform"/>
            <consortium name="The Broad Institute Genome Sequencing Center for Infectious Disease"/>
            <person name="Wu L."/>
            <person name="Ma J."/>
        </authorList>
    </citation>
    <scope>NUCLEOTIDE SEQUENCE [LARGE SCALE GENOMIC DNA]</scope>
    <source>
        <strain evidence="3">JCM 16548</strain>
    </source>
</reference>
<feature type="domain" description="Metallo-beta-lactamase" evidence="1">
    <location>
        <begin position="7"/>
        <end position="182"/>
    </location>
</feature>
<dbReference type="InterPro" id="IPR036866">
    <property type="entry name" value="RibonucZ/Hydroxyglut_hydro"/>
</dbReference>
<dbReference type="GO" id="GO:0016787">
    <property type="term" value="F:hydrolase activity"/>
    <property type="evidence" value="ECO:0007669"/>
    <property type="project" value="UniProtKB-KW"/>
</dbReference>
<dbReference type="InterPro" id="IPR001279">
    <property type="entry name" value="Metallo-B-lactamas"/>
</dbReference>
<keyword evidence="2" id="KW-0378">Hydrolase</keyword>
<dbReference type="PANTHER" id="PTHR43546">
    <property type="entry name" value="UPF0173 METAL-DEPENDENT HYDROLASE MJ1163-RELATED"/>
    <property type="match status" value="1"/>
</dbReference>
<evidence type="ECO:0000313" key="3">
    <source>
        <dbReference type="Proteomes" id="UP001500051"/>
    </source>
</evidence>
<gene>
    <name evidence="2" type="ORF">GCM10022204_29260</name>
</gene>
<dbReference type="SMART" id="SM00849">
    <property type="entry name" value="Lactamase_B"/>
    <property type="match status" value="1"/>
</dbReference>
<accession>A0ABP7DTZ0</accession>
<dbReference type="RefSeq" id="WP_344813127.1">
    <property type="nucleotide sequence ID" value="NZ_BAAAYX010000013.1"/>
</dbReference>
<dbReference type="InterPro" id="IPR050114">
    <property type="entry name" value="UPF0173_UPF0282_UlaG_hydrolase"/>
</dbReference>
<dbReference type="SUPFAM" id="SSF56281">
    <property type="entry name" value="Metallo-hydrolase/oxidoreductase"/>
    <property type="match status" value="1"/>
</dbReference>
<evidence type="ECO:0000259" key="1">
    <source>
        <dbReference type="SMART" id="SM00849"/>
    </source>
</evidence>
<sequence>MRITHLGHSAVLVETDDARVLIDPGNFSDSWHGLTDLDAILITHSHPDHADPEHLPALVQANPQAKVYVEPSIVLAEESGSFPGIGADDLAAGEQVVIGDLLVTAVGGQHAVIHRDIPMIGNVGFVLRSEGQPTLFHPGDALTAVPSGVDILAVPMMGPWAAMKETIDFVREVGALEGFPIHDELLNDRGRGLIYGRVDAMTSTRMTDLRGGSTHEF</sequence>